<reference evidence="6" key="1">
    <citation type="journal article" date="2019" name="Int. J. Syst. Evol. Microbiol.">
        <title>The Global Catalogue of Microorganisms (GCM) 10K type strain sequencing project: providing services to taxonomists for standard genome sequencing and annotation.</title>
        <authorList>
            <consortium name="The Broad Institute Genomics Platform"/>
            <consortium name="The Broad Institute Genome Sequencing Center for Infectious Disease"/>
            <person name="Wu L."/>
            <person name="Ma J."/>
        </authorList>
    </citation>
    <scope>NUCLEOTIDE SEQUENCE [LARGE SCALE GENOMIC DNA]</scope>
    <source>
        <strain evidence="6">KCTC 42585</strain>
    </source>
</reference>
<dbReference type="InterPro" id="IPR003961">
    <property type="entry name" value="FN3_dom"/>
</dbReference>
<dbReference type="SUPFAM" id="SSF51126">
    <property type="entry name" value="Pectin lyase-like"/>
    <property type="match status" value="2"/>
</dbReference>
<dbReference type="SMART" id="SM00710">
    <property type="entry name" value="PbH1"/>
    <property type="match status" value="10"/>
</dbReference>
<dbReference type="RefSeq" id="WP_380752427.1">
    <property type="nucleotide sequence ID" value="NZ_JBHULT010000009.1"/>
</dbReference>
<dbReference type="SUPFAM" id="SSF55486">
    <property type="entry name" value="Metalloproteases ('zincins'), catalytic domain"/>
    <property type="match status" value="1"/>
</dbReference>
<dbReference type="Pfam" id="PF11617">
    <property type="entry name" value="Cu-binding_MopE"/>
    <property type="match status" value="1"/>
</dbReference>
<feature type="chain" id="PRO_5045300791" evidence="3">
    <location>
        <begin position="27"/>
        <end position="1756"/>
    </location>
</feature>
<dbReference type="InterPro" id="IPR007742">
    <property type="entry name" value="NosD_dom"/>
</dbReference>
<keyword evidence="1 3" id="KW-0732">Signal</keyword>
<dbReference type="Pfam" id="PF00041">
    <property type="entry name" value="fn3"/>
    <property type="match status" value="1"/>
</dbReference>
<dbReference type="InterPro" id="IPR021655">
    <property type="entry name" value="Put_metal-bd"/>
</dbReference>
<dbReference type="InterPro" id="IPR028974">
    <property type="entry name" value="TSP_type-3_rpt"/>
</dbReference>
<dbReference type="InterPro" id="IPR026444">
    <property type="entry name" value="Secre_tail"/>
</dbReference>
<dbReference type="InterPro" id="IPR013783">
    <property type="entry name" value="Ig-like_fold"/>
</dbReference>
<dbReference type="InterPro" id="IPR011050">
    <property type="entry name" value="Pectin_lyase_fold/virulence"/>
</dbReference>
<comment type="caution">
    <text evidence="5">The sequence shown here is derived from an EMBL/GenBank/DDBJ whole genome shotgun (WGS) entry which is preliminary data.</text>
</comment>
<dbReference type="InterPro" id="IPR022441">
    <property type="entry name" value="Para_beta_helix_rpt-2"/>
</dbReference>
<dbReference type="InterPro" id="IPR045474">
    <property type="entry name" value="GEVED"/>
</dbReference>
<dbReference type="NCBIfam" id="TIGR03804">
    <property type="entry name" value="para_beta_helix"/>
    <property type="match status" value="1"/>
</dbReference>
<name>A0ABW5IYX2_9FLAO</name>
<evidence type="ECO:0000313" key="5">
    <source>
        <dbReference type="EMBL" id="MFD2518394.1"/>
    </source>
</evidence>
<dbReference type="InterPro" id="IPR036116">
    <property type="entry name" value="FN3_sf"/>
</dbReference>
<evidence type="ECO:0000256" key="2">
    <source>
        <dbReference type="SAM" id="MobiDB-lite"/>
    </source>
</evidence>
<dbReference type="Pfam" id="PF05048">
    <property type="entry name" value="NosD"/>
    <property type="match status" value="1"/>
</dbReference>
<dbReference type="Pfam" id="PF13688">
    <property type="entry name" value="Reprolysin_5"/>
    <property type="match status" value="1"/>
</dbReference>
<feature type="signal peptide" evidence="3">
    <location>
        <begin position="1"/>
        <end position="26"/>
    </location>
</feature>
<dbReference type="InterPro" id="IPR006626">
    <property type="entry name" value="PbH1"/>
</dbReference>
<evidence type="ECO:0000259" key="4">
    <source>
        <dbReference type="PROSITE" id="PS50853"/>
    </source>
</evidence>
<dbReference type="InterPro" id="IPR024079">
    <property type="entry name" value="MetalloPept_cat_dom_sf"/>
</dbReference>
<feature type="domain" description="Fibronectin type-III" evidence="4">
    <location>
        <begin position="612"/>
        <end position="702"/>
    </location>
</feature>
<accession>A0ABW5IYX2</accession>
<dbReference type="Gene3D" id="2.160.20.10">
    <property type="entry name" value="Single-stranded right-handed beta-helix, Pectin lyase-like"/>
    <property type="match status" value="2"/>
</dbReference>
<dbReference type="EMBL" id="JBHULT010000009">
    <property type="protein sequence ID" value="MFD2518394.1"/>
    <property type="molecule type" value="Genomic_DNA"/>
</dbReference>
<keyword evidence="6" id="KW-1185">Reference proteome</keyword>
<sequence>MKNFYNFSGKLVCITLFLLLSMAGYAQEKININVNGLENKPEVSLEEKKGAPFFAQAKRARPFDLNPAVANPGPITKGTKLQLQLFRDKDFSSTVVRKITDVNNVTTLTLKLDEFDYSFAYITTSEGSYLLTVDIPELKEKYSTRRDKTGKGNFLFLLDPEKLNILEDCSSPKNAEKRNPGNSEKDSPVEDQDLDNFNPVESESNQLDKFTCEEEIIEGEIVIDLMLIYTPAAKEWADANNDGIENTIATAIASANNVSANSSLGINFNLVYSGLVEYNETSGGTSLSEMTDQDDGILDEVHALRATVGADMVAMFNLISDVGGVAWLLNDANGDKNSAFSVTRVQQASDSYTFIHELGHNMGIGHNKDQKVQPGNTNWKNWPENTWSGGWRWEASDSNLYCDVMSYPGGNYYDDGRYSIRIPNFSDPQFIHLGAAAGDPVEGDGARTIRVMRNVIGKYSEEKDACKAQGNNMGVLYIENVSIQEVNNNTGISLYSNYFGIPFCISKQEINEVKVDVGGHITGKRIAAWVDWDNDGIFDPEKEKLDVPDEDLTSYNFSITAPVNTSMGRKRLRIRSYDKENDPVITPCGLTKNGEVEDYALNVQASTACEAATTPLGGNISGIEGSKITYSWTPVPGVGSYEVEYRKSGDEIWSLKREIFLPYVELDGLESTTTYEVRVRSICEGSLSDFSEPLQFTTTGVPNALRFTGVPLHGETGNSLDNVTLEFQDLGGNKISSSGSVTISLLDLDNSGGVLSGVKTLSAKEGIVTFKDLRIDQIGRYRLLATVDALPEVTSEIITLEPYQPKTYVVNTTLDNPDADLSDNICADLEGNCSLRAAIENANKSRGKDKIHFNIPSIDSPVIRLSDGLPIITNPVVLDGTTQQNYSFTNHQVVIDGSNIAGVSEVDGEYGFGLMGNSSGSVIKGFTMGGFNNGLYTMAIFLKNTNDHLIEGNKIGTSVDGMTANPNYDGVYLDNSSGNTIGGAGESDGNLFGGNGRAISLDNAHNNNITNNFFGTNINGNDTIKNRFGIWTGIDRRKVINNDQPYSSHNNIINNLISGSTAAGLVLSGTENTVKNNLIGTDVTGKYSLPNIDGMRIHLGGSNFVGEVGAGNLISGNETGIRIYYSKNNIISSNKIGTDLEGNAPLPNATGINLLGGEQQQYYGGNRIQNNTISGNLDEGIFLESSNDIIVQNFIGSNAAGTLAIPNRNGIQIFNGTYNIIGEPERGNVISGNSEYGIWINNGAYNRILNNNLGTQTDRTSPLPNGLAGIVLNGSFQEIGGVSSGNSNLIAYHSQAGIILNSGYGRYNRIFENKFLQNSIGIDLGNDGISRNDRLDSDNGPNNLQNYPELSEGATMESGSLTINYLLPSDPGYSAFPLTVELFKSDGNRQGVEYLGSDVYTENDIPKGKKTKAVIIGLPSGSSLISGDKVTATATDAEGNTSEFSAEVQVTGDCEVQIWYVDADMDGYGIDSAETNISSCTKPEGHYVTRAGDCDDTDAEIHPEAEDIPDDGIDQNCDGVDATNVIVDSDNDGVADSEDNCPEVANSDQADANGNGIGDACESTTCLGTDNLNLSDCTSGSLVYWTVNNPGSCTVEVRWEVRKGSESGAFSLNAGESNEFTTSVVSKGQTQVIVYWNDSTGTEVKMQSNASGTSCAMAATISEDQSYASEEVPFAYPNPVESNGFYISFSEGFGEKSFDAAIYDLNSRLIEHGSFMVPSGGGNIYWNVNTESWNSGVYILKLESNTESYQLNLIKE</sequence>
<evidence type="ECO:0000256" key="3">
    <source>
        <dbReference type="SAM" id="SignalP"/>
    </source>
</evidence>
<dbReference type="SUPFAM" id="SSF103647">
    <property type="entry name" value="TSP type-3 repeat"/>
    <property type="match status" value="1"/>
</dbReference>
<feature type="region of interest" description="Disordered" evidence="2">
    <location>
        <begin position="170"/>
        <end position="204"/>
    </location>
</feature>
<organism evidence="5 6">
    <name type="scientific">Salinimicrobium flavum</name>
    <dbReference type="NCBI Taxonomy" id="1737065"/>
    <lineage>
        <taxon>Bacteria</taxon>
        <taxon>Pseudomonadati</taxon>
        <taxon>Bacteroidota</taxon>
        <taxon>Flavobacteriia</taxon>
        <taxon>Flavobacteriales</taxon>
        <taxon>Flavobacteriaceae</taxon>
        <taxon>Salinimicrobium</taxon>
    </lineage>
</organism>
<evidence type="ECO:0000313" key="6">
    <source>
        <dbReference type="Proteomes" id="UP001597468"/>
    </source>
</evidence>
<feature type="compositionally biased region" description="Basic and acidic residues" evidence="2">
    <location>
        <begin position="174"/>
        <end position="188"/>
    </location>
</feature>
<gene>
    <name evidence="5" type="ORF">ACFSTG_10850</name>
</gene>
<dbReference type="Gene3D" id="3.40.390.10">
    <property type="entry name" value="Collagenase (Catalytic Domain)"/>
    <property type="match status" value="1"/>
</dbReference>
<dbReference type="Pfam" id="PF18962">
    <property type="entry name" value="Por_Secre_tail"/>
    <property type="match status" value="1"/>
</dbReference>
<dbReference type="Gene3D" id="2.60.40.10">
    <property type="entry name" value="Immunoglobulins"/>
    <property type="match status" value="1"/>
</dbReference>
<evidence type="ECO:0000256" key="1">
    <source>
        <dbReference type="ARBA" id="ARBA00022729"/>
    </source>
</evidence>
<dbReference type="SUPFAM" id="SSF49265">
    <property type="entry name" value="Fibronectin type III"/>
    <property type="match status" value="1"/>
</dbReference>
<dbReference type="PROSITE" id="PS50853">
    <property type="entry name" value="FN3"/>
    <property type="match status" value="1"/>
</dbReference>
<dbReference type="Pfam" id="PF20009">
    <property type="entry name" value="GEVED"/>
    <property type="match status" value="1"/>
</dbReference>
<protein>
    <submittedName>
        <fullName evidence="5">GEVED domain-containing protein</fullName>
    </submittedName>
</protein>
<dbReference type="NCBIfam" id="TIGR04183">
    <property type="entry name" value="Por_Secre_tail"/>
    <property type="match status" value="1"/>
</dbReference>
<dbReference type="Proteomes" id="UP001597468">
    <property type="component" value="Unassembled WGS sequence"/>
</dbReference>
<proteinExistence type="predicted"/>
<dbReference type="Gene3D" id="4.10.1080.10">
    <property type="entry name" value="TSP type-3 repeat"/>
    <property type="match status" value="1"/>
</dbReference>
<dbReference type="CDD" id="cd00063">
    <property type="entry name" value="FN3"/>
    <property type="match status" value="1"/>
</dbReference>
<dbReference type="InterPro" id="IPR012334">
    <property type="entry name" value="Pectin_lyas_fold"/>
</dbReference>